<keyword evidence="3" id="KW-1185">Reference proteome</keyword>
<name>A0ABR4TRL4_9PROT</name>
<feature type="domain" description="Retropepsin-like aspartic endopeptidase" evidence="1">
    <location>
        <begin position="27"/>
        <end position="164"/>
    </location>
</feature>
<evidence type="ECO:0000259" key="1">
    <source>
        <dbReference type="Pfam" id="PF05618"/>
    </source>
</evidence>
<evidence type="ECO:0000313" key="3">
    <source>
        <dbReference type="Proteomes" id="UP000027463"/>
    </source>
</evidence>
<dbReference type="PANTHER" id="PTHR38037">
    <property type="entry name" value="ZN_PROTEASE DOMAIN-CONTAINING PROTEIN"/>
    <property type="match status" value="1"/>
</dbReference>
<dbReference type="InterPro" id="IPR021109">
    <property type="entry name" value="Peptidase_aspartic_dom_sf"/>
</dbReference>
<comment type="caution">
    <text evidence="2">The sequence shown here is derived from an EMBL/GenBank/DDBJ whole genome shotgun (WGS) entry which is preliminary data.</text>
</comment>
<dbReference type="Proteomes" id="UP000027463">
    <property type="component" value="Unassembled WGS sequence"/>
</dbReference>
<proteinExistence type="predicted"/>
<dbReference type="EMBL" id="AUNC01000011">
    <property type="protein sequence ID" value="KEO57966.1"/>
    <property type="molecule type" value="Genomic_DNA"/>
</dbReference>
<organism evidence="2 3">
    <name type="scientific">Thalassospira permensis NBRC 106175</name>
    <dbReference type="NCBI Taxonomy" id="1353532"/>
    <lineage>
        <taxon>Bacteria</taxon>
        <taxon>Pseudomonadati</taxon>
        <taxon>Pseudomonadota</taxon>
        <taxon>Alphaproteobacteria</taxon>
        <taxon>Rhodospirillales</taxon>
        <taxon>Thalassospiraceae</taxon>
        <taxon>Thalassospira</taxon>
    </lineage>
</organism>
<reference evidence="2 3" key="1">
    <citation type="submission" date="2013-07" db="EMBL/GenBank/DDBJ databases">
        <title>Thalassospira permensis NBRC 106175 Genome Sequencing.</title>
        <authorList>
            <person name="Lai Q."/>
            <person name="Shao Z."/>
        </authorList>
    </citation>
    <scope>NUCLEOTIDE SEQUENCE [LARGE SCALE GENOMIC DNA]</scope>
    <source>
        <strain evidence="2 3">NBRC 106175</strain>
    </source>
</reference>
<evidence type="ECO:0000313" key="2">
    <source>
        <dbReference type="EMBL" id="KEO57966.1"/>
    </source>
</evidence>
<dbReference type="Gene3D" id="2.40.70.10">
    <property type="entry name" value="Acid Proteases"/>
    <property type="match status" value="1"/>
</dbReference>
<accession>A0ABR4TRL4</accession>
<dbReference type="PANTHER" id="PTHR38037:SF2">
    <property type="entry name" value="ATP-DEPENDENT ZINC PROTEASE DOMAIN-CONTAINING PROTEIN-RELATED"/>
    <property type="match status" value="1"/>
</dbReference>
<protein>
    <recommendedName>
        <fullName evidence="1">Retropepsin-like aspartic endopeptidase domain-containing protein</fullName>
    </recommendedName>
</protein>
<dbReference type="SUPFAM" id="SSF50630">
    <property type="entry name" value="Acid proteases"/>
    <property type="match status" value="1"/>
</dbReference>
<dbReference type="InterPro" id="IPR008503">
    <property type="entry name" value="Asp_endopeptidase"/>
</dbReference>
<gene>
    <name evidence="2" type="ORF">SMB34_15770</name>
</gene>
<dbReference type="Pfam" id="PF05618">
    <property type="entry name" value="Zn_protease"/>
    <property type="match status" value="1"/>
</dbReference>
<sequence>MHVTPRKTKVKPSLKSKTDALVQSGHVLGWREWIGLPDFDVPLMKAKVDTGARTSSLHALNPRMIERDNQKFVKFILPHYRGDGHGRIECTAPLVETREIRSSNGEAEERYVISTHIAVGHHKIRVEISLANRSLMGFPMLLGRTAMKAGRFLVQPSKSYLAGKPEQVYTALQSGTVSEQ</sequence>